<dbReference type="Pfam" id="PF07047">
    <property type="entry name" value="OPA3"/>
    <property type="match status" value="1"/>
</dbReference>
<dbReference type="PANTHER" id="PTHR12499:SF0">
    <property type="entry name" value="OPTIC ATROPHY 3 PROTEIN"/>
    <property type="match status" value="1"/>
</dbReference>
<feature type="compositionally biased region" description="Basic and acidic residues" evidence="4">
    <location>
        <begin position="60"/>
        <end position="118"/>
    </location>
</feature>
<dbReference type="KEGG" id="bcom:BAUCODRAFT_35065"/>
<dbReference type="RefSeq" id="XP_007677400.1">
    <property type="nucleotide sequence ID" value="XM_007679210.1"/>
</dbReference>
<dbReference type="OrthoDB" id="2129069at2759"/>
<name>M2N8D5_BAUPA</name>
<evidence type="ECO:0000256" key="2">
    <source>
        <dbReference type="ARBA" id="ARBA00023054"/>
    </source>
</evidence>
<dbReference type="GO" id="GO:0019216">
    <property type="term" value="P:regulation of lipid metabolic process"/>
    <property type="evidence" value="ECO:0007669"/>
    <property type="project" value="TreeGrafter"/>
</dbReference>
<dbReference type="PANTHER" id="PTHR12499">
    <property type="entry name" value="OPTIC ATROPHY 3 PROTEIN OPA3"/>
    <property type="match status" value="1"/>
</dbReference>
<dbReference type="AlphaFoldDB" id="M2N8D5"/>
<accession>M2N8D5</accession>
<proteinExistence type="inferred from homology"/>
<keyword evidence="5" id="KW-0732">Signal</keyword>
<dbReference type="eggNOG" id="KOG3335">
    <property type="taxonomic scope" value="Eukaryota"/>
</dbReference>
<feature type="signal peptide" evidence="5">
    <location>
        <begin position="1"/>
        <end position="18"/>
    </location>
</feature>
<dbReference type="HOGENOM" id="CLU_074707_1_0_1"/>
<reference evidence="6 7" key="1">
    <citation type="journal article" date="2012" name="PLoS Pathog.">
        <title>Diverse lifestyles and strategies of plant pathogenesis encoded in the genomes of eighteen Dothideomycetes fungi.</title>
        <authorList>
            <person name="Ohm R.A."/>
            <person name="Feau N."/>
            <person name="Henrissat B."/>
            <person name="Schoch C.L."/>
            <person name="Horwitz B.A."/>
            <person name="Barry K.W."/>
            <person name="Condon B.J."/>
            <person name="Copeland A.C."/>
            <person name="Dhillon B."/>
            <person name="Glaser F."/>
            <person name="Hesse C.N."/>
            <person name="Kosti I."/>
            <person name="LaButti K."/>
            <person name="Lindquist E.A."/>
            <person name="Lucas S."/>
            <person name="Salamov A.A."/>
            <person name="Bradshaw R.E."/>
            <person name="Ciuffetti L."/>
            <person name="Hamelin R.C."/>
            <person name="Kema G.H.J."/>
            <person name="Lawrence C."/>
            <person name="Scott J.A."/>
            <person name="Spatafora J.W."/>
            <person name="Turgeon B.G."/>
            <person name="de Wit P.J.G.M."/>
            <person name="Zhong S."/>
            <person name="Goodwin S.B."/>
            <person name="Grigoriev I.V."/>
        </authorList>
    </citation>
    <scope>NUCLEOTIDE SEQUENCE [LARGE SCALE GENOMIC DNA]</scope>
    <source>
        <strain evidence="6 7">UAMH 10762</strain>
    </source>
</reference>
<comment type="similarity">
    <text evidence="1">Belongs to the OPA3 family.</text>
</comment>
<evidence type="ECO:0008006" key="8">
    <source>
        <dbReference type="Google" id="ProtNLM"/>
    </source>
</evidence>
<feature type="chain" id="PRO_5004021576" description="OPA3-like protein" evidence="5">
    <location>
        <begin position="19"/>
        <end position="299"/>
    </location>
</feature>
<keyword evidence="2 3" id="KW-0175">Coiled coil</keyword>
<dbReference type="OMA" id="RMHDREV"/>
<evidence type="ECO:0000313" key="6">
    <source>
        <dbReference type="EMBL" id="EMC95075.1"/>
    </source>
</evidence>
<dbReference type="EMBL" id="KB445557">
    <property type="protein sequence ID" value="EMC95075.1"/>
    <property type="molecule type" value="Genomic_DNA"/>
</dbReference>
<evidence type="ECO:0000256" key="3">
    <source>
        <dbReference type="SAM" id="Coils"/>
    </source>
</evidence>
<dbReference type="GO" id="GO:0005739">
    <property type="term" value="C:mitochondrion"/>
    <property type="evidence" value="ECO:0007669"/>
    <property type="project" value="TreeGrafter"/>
</dbReference>
<sequence>MSSGVVFKLLSLAVRTAAKPIGNYIKRQAKEHEGFRKFAIKQAQRVHWLDMRMRLGILHDPEAQQRMHEREQKAAEERKRKAETPTVRTEAEQKEYEEQQARSEKERKDGKKKEDKTPRITIRPLSDARAIELGANFFSEMFVFGVAAGLILVESWRSGKKESKRRDDVAERLAALESEVERLRSRYEPELAEIREKVKPDTTSSWWNPAGWWTRTDPKQSDDVSDSTAGTVAIAGNVPVQQPDKAVKPPESAAQRSKAAGSWKHDNASGASERARSATSTPEAAVERVDSVSAAKKER</sequence>
<feature type="region of interest" description="Disordered" evidence="4">
    <location>
        <begin position="198"/>
        <end position="299"/>
    </location>
</feature>
<evidence type="ECO:0000313" key="7">
    <source>
        <dbReference type="Proteomes" id="UP000011761"/>
    </source>
</evidence>
<organism evidence="6 7">
    <name type="scientific">Baudoinia panamericana (strain UAMH 10762)</name>
    <name type="common">Angels' share fungus</name>
    <name type="synonym">Baudoinia compniacensis (strain UAMH 10762)</name>
    <dbReference type="NCBI Taxonomy" id="717646"/>
    <lineage>
        <taxon>Eukaryota</taxon>
        <taxon>Fungi</taxon>
        <taxon>Dikarya</taxon>
        <taxon>Ascomycota</taxon>
        <taxon>Pezizomycotina</taxon>
        <taxon>Dothideomycetes</taxon>
        <taxon>Dothideomycetidae</taxon>
        <taxon>Mycosphaerellales</taxon>
        <taxon>Teratosphaeriaceae</taxon>
        <taxon>Baudoinia</taxon>
    </lineage>
</organism>
<evidence type="ECO:0000256" key="5">
    <source>
        <dbReference type="SAM" id="SignalP"/>
    </source>
</evidence>
<dbReference type="Proteomes" id="UP000011761">
    <property type="component" value="Unassembled WGS sequence"/>
</dbReference>
<gene>
    <name evidence="6" type="ORF">BAUCODRAFT_35065</name>
</gene>
<dbReference type="GeneID" id="19112595"/>
<evidence type="ECO:0000256" key="1">
    <source>
        <dbReference type="ARBA" id="ARBA00007584"/>
    </source>
</evidence>
<feature type="coiled-coil region" evidence="3">
    <location>
        <begin position="166"/>
        <end position="193"/>
    </location>
</feature>
<protein>
    <recommendedName>
        <fullName evidence="8">OPA3-like protein</fullName>
    </recommendedName>
</protein>
<evidence type="ECO:0000256" key="4">
    <source>
        <dbReference type="SAM" id="MobiDB-lite"/>
    </source>
</evidence>
<feature type="region of interest" description="Disordered" evidence="4">
    <location>
        <begin position="60"/>
        <end position="120"/>
    </location>
</feature>
<keyword evidence="7" id="KW-1185">Reference proteome</keyword>
<dbReference type="InterPro" id="IPR010754">
    <property type="entry name" value="OPA3-like"/>
</dbReference>
<feature type="compositionally biased region" description="Basic and acidic residues" evidence="4">
    <location>
        <begin position="285"/>
        <end position="299"/>
    </location>
</feature>